<sequence>MPVNMRHPEINKKKCLIYRDAKRSISVTEASVPEIHRGQHWQRFLVWLLFPLCVLILTACTRAVDHHFDDYQGRLARLLDTDIPTAPLPENPRMPRTQSVQQAIPEFSIGLLASTRLNRCRAGALVAERNSSLGRVQSVDARLLYEIRMIDALQDCLNSPVAESDDLREILESALAHKIDTLPLWIDRFLTSDDVIRSRLRVSRSPLTLDGTDPAEASIAALTYFADVFAALNADPKGYQVDPSAWTSHMRTLGQQDFLSDLWRTQQVVQQGLITSNELLENAAQRVGCARVGTPREAEYLQNVMMNFWIEGLQGQLARLQGYQHQVSRELERLTAHVLHPEWTAYIESLVGTDSIAERNRALTREHAELWQVFLEQCDLRIGS</sequence>
<keyword evidence="3" id="KW-1185">Reference proteome</keyword>
<name>A0A432WS60_9GAMM</name>
<keyword evidence="1" id="KW-0472">Membrane</keyword>
<gene>
    <name evidence="2" type="ORF">CWE11_02015</name>
</gene>
<reference evidence="2 3" key="1">
    <citation type="journal article" date="2011" name="Front. Microbiol.">
        <title>Genomic signatures of strain selection and enhancement in Bacillus atrophaeus var. globigii, a historical biowarfare simulant.</title>
        <authorList>
            <person name="Gibbons H.S."/>
            <person name="Broomall S.M."/>
            <person name="McNew L.A."/>
            <person name="Daligault H."/>
            <person name="Chapman C."/>
            <person name="Bruce D."/>
            <person name="Karavis M."/>
            <person name="Krepps M."/>
            <person name="McGregor P.A."/>
            <person name="Hong C."/>
            <person name="Park K.H."/>
            <person name="Akmal A."/>
            <person name="Feldman A."/>
            <person name="Lin J.S."/>
            <person name="Chang W.E."/>
            <person name="Higgs B.W."/>
            <person name="Demirev P."/>
            <person name="Lindquist J."/>
            <person name="Liem A."/>
            <person name="Fochler E."/>
            <person name="Read T.D."/>
            <person name="Tapia R."/>
            <person name="Johnson S."/>
            <person name="Bishop-Lilly K.A."/>
            <person name="Detter C."/>
            <person name="Han C."/>
            <person name="Sozhamannan S."/>
            <person name="Rosenzweig C.N."/>
            <person name="Skowronski E.W."/>
        </authorList>
    </citation>
    <scope>NUCLEOTIDE SEQUENCE [LARGE SCALE GENOMIC DNA]</scope>
    <source>
        <strain evidence="2 3">GYP-17</strain>
    </source>
</reference>
<keyword evidence="1" id="KW-0812">Transmembrane</keyword>
<comment type="caution">
    <text evidence="2">The sequence shown here is derived from an EMBL/GenBank/DDBJ whole genome shotgun (WGS) entry which is preliminary data.</text>
</comment>
<feature type="transmembrane region" description="Helical" evidence="1">
    <location>
        <begin position="44"/>
        <end position="64"/>
    </location>
</feature>
<evidence type="ECO:0000256" key="1">
    <source>
        <dbReference type="SAM" id="Phobius"/>
    </source>
</evidence>
<dbReference type="Proteomes" id="UP000288405">
    <property type="component" value="Unassembled WGS sequence"/>
</dbReference>
<dbReference type="Pfam" id="PF11279">
    <property type="entry name" value="DUF3080"/>
    <property type="match status" value="1"/>
</dbReference>
<protein>
    <recommendedName>
        <fullName evidence="4">DUF3080 domain-containing protein</fullName>
    </recommendedName>
</protein>
<dbReference type="OrthoDB" id="5760979at2"/>
<dbReference type="EMBL" id="PIPM01000001">
    <property type="protein sequence ID" value="RUO36610.1"/>
    <property type="molecule type" value="Genomic_DNA"/>
</dbReference>
<organism evidence="2 3">
    <name type="scientific">Aliidiomarina sanyensis</name>
    <dbReference type="NCBI Taxonomy" id="1249555"/>
    <lineage>
        <taxon>Bacteria</taxon>
        <taxon>Pseudomonadati</taxon>
        <taxon>Pseudomonadota</taxon>
        <taxon>Gammaproteobacteria</taxon>
        <taxon>Alteromonadales</taxon>
        <taxon>Idiomarinaceae</taxon>
        <taxon>Aliidiomarina</taxon>
    </lineage>
</organism>
<proteinExistence type="predicted"/>
<evidence type="ECO:0000313" key="2">
    <source>
        <dbReference type="EMBL" id="RUO36610.1"/>
    </source>
</evidence>
<evidence type="ECO:0008006" key="4">
    <source>
        <dbReference type="Google" id="ProtNLM"/>
    </source>
</evidence>
<dbReference type="InterPro" id="IPR021431">
    <property type="entry name" value="DUF3080"/>
</dbReference>
<evidence type="ECO:0000313" key="3">
    <source>
        <dbReference type="Proteomes" id="UP000288405"/>
    </source>
</evidence>
<dbReference type="AlphaFoldDB" id="A0A432WS60"/>
<accession>A0A432WS60</accession>
<dbReference type="RefSeq" id="WP_126775925.1">
    <property type="nucleotide sequence ID" value="NZ_PIPM01000001.1"/>
</dbReference>
<keyword evidence="1" id="KW-1133">Transmembrane helix</keyword>